<feature type="coiled-coil region" evidence="1">
    <location>
        <begin position="29"/>
        <end position="101"/>
    </location>
</feature>
<dbReference type="RefSeq" id="WP_242151424.1">
    <property type="nucleotide sequence ID" value="NZ_CP093379.1"/>
</dbReference>
<gene>
    <name evidence="2" type="ORF">MMG00_03420</name>
</gene>
<dbReference type="PROSITE" id="PS51257">
    <property type="entry name" value="PROKAR_LIPOPROTEIN"/>
    <property type="match status" value="1"/>
</dbReference>
<evidence type="ECO:0000256" key="1">
    <source>
        <dbReference type="SAM" id="Coils"/>
    </source>
</evidence>
<organism evidence="2 3">
    <name type="scientific">Ignatzschineria rhizosphaerae</name>
    <dbReference type="NCBI Taxonomy" id="2923279"/>
    <lineage>
        <taxon>Bacteria</taxon>
        <taxon>Pseudomonadati</taxon>
        <taxon>Pseudomonadota</taxon>
        <taxon>Gammaproteobacteria</taxon>
        <taxon>Cardiobacteriales</taxon>
        <taxon>Ignatzschineriaceae</taxon>
        <taxon>Ignatzschineria</taxon>
    </lineage>
</organism>
<dbReference type="EMBL" id="CP093379">
    <property type="protein sequence ID" value="UNM96915.1"/>
    <property type="molecule type" value="Genomic_DNA"/>
</dbReference>
<reference evidence="2 3" key="1">
    <citation type="submission" date="2022-03" db="EMBL/GenBank/DDBJ databases">
        <title>Ignatzschineria rhizosphaerae HR5S32.</title>
        <authorList>
            <person name="Sun J.Q."/>
            <person name="Feng J.Y."/>
        </authorList>
    </citation>
    <scope>NUCLEOTIDE SEQUENCE [LARGE SCALE GENOMIC DNA]</scope>
    <source>
        <strain evidence="2 3">HR5S32</strain>
    </source>
</reference>
<proteinExistence type="predicted"/>
<protein>
    <recommendedName>
        <fullName evidence="4">DUF1311 domain-containing protein</fullName>
    </recommendedName>
</protein>
<keyword evidence="1" id="KW-0175">Coiled coil</keyword>
<evidence type="ECO:0000313" key="2">
    <source>
        <dbReference type="EMBL" id="UNM96915.1"/>
    </source>
</evidence>
<evidence type="ECO:0000313" key="3">
    <source>
        <dbReference type="Proteomes" id="UP000829542"/>
    </source>
</evidence>
<evidence type="ECO:0008006" key="4">
    <source>
        <dbReference type="Google" id="ProtNLM"/>
    </source>
</evidence>
<dbReference type="Proteomes" id="UP000829542">
    <property type="component" value="Chromosome"/>
</dbReference>
<keyword evidence="3" id="KW-1185">Reference proteome</keyword>
<accession>A0ABY3X830</accession>
<sequence>MKKMLIIGILGGILIGCGDRDETYFFENQKDAKETLKACEKRLETAITNGNEKEFKATIEDAECVAADSAIKKQRQLTYEKEQAERERLRKIEEVKRLQVIAEAKAKIVAEHTGKSWQQNISEYFKKECTTGFMQTPTIECAAWEEYYHDAVTEGKRLLSQFSFDELKAKKQEFCNLDQRRGSACSVWTEARDEKGREGLKGLDLLALERAKMDYCDDQLMFSTLCQTWKNVWNSKSDELVKLLTNDDDLFMENYNTCFNEIQQIQNSDKSWFEKSDGESAIRNMSPCTQAATAYQRRGMGYNPYQQAVVK</sequence>
<name>A0ABY3X830_9GAMM</name>